<evidence type="ECO:0000313" key="1">
    <source>
        <dbReference type="EMBL" id="MBM7583853.1"/>
    </source>
</evidence>
<organism evidence="1 2">
    <name type="scientific">Rossellomorea pakistanensis</name>
    <dbReference type="NCBI Taxonomy" id="992288"/>
    <lineage>
        <taxon>Bacteria</taxon>
        <taxon>Bacillati</taxon>
        <taxon>Bacillota</taxon>
        <taxon>Bacilli</taxon>
        <taxon>Bacillales</taxon>
        <taxon>Bacillaceae</taxon>
        <taxon>Rossellomorea</taxon>
    </lineage>
</organism>
<accession>A0ABS2N7P1</accession>
<sequence length="97" mass="11560">MNHSHVYFNLKDSSLFTSLDDYRFVLTKNPMMKTYKVSLQLRPLTSDHDPICLFTRDFTSKTNLYDFLIAILPEYILDSFRVKQIFLKMMNFVEHGL</sequence>
<gene>
    <name evidence="1" type="ORF">JOC86_000390</name>
</gene>
<proteinExistence type="predicted"/>
<comment type="caution">
    <text evidence="1">The sequence shown here is derived from an EMBL/GenBank/DDBJ whole genome shotgun (WGS) entry which is preliminary data.</text>
</comment>
<dbReference type="EMBL" id="JAFBDZ010000001">
    <property type="protein sequence ID" value="MBM7583853.1"/>
    <property type="molecule type" value="Genomic_DNA"/>
</dbReference>
<protein>
    <submittedName>
        <fullName evidence="1">Uncharacterized protein</fullName>
    </submittedName>
</protein>
<reference evidence="1 2" key="1">
    <citation type="submission" date="2021-01" db="EMBL/GenBank/DDBJ databases">
        <title>Genomic Encyclopedia of Type Strains, Phase IV (KMG-IV): sequencing the most valuable type-strain genomes for metagenomic binning, comparative biology and taxonomic classification.</title>
        <authorList>
            <person name="Goeker M."/>
        </authorList>
    </citation>
    <scope>NUCLEOTIDE SEQUENCE [LARGE SCALE GENOMIC DNA]</scope>
    <source>
        <strain evidence="1 2">DSM 24834</strain>
    </source>
</reference>
<dbReference type="RefSeq" id="WP_205168078.1">
    <property type="nucleotide sequence ID" value="NZ_JAFBDZ010000001.1"/>
</dbReference>
<keyword evidence="2" id="KW-1185">Reference proteome</keyword>
<evidence type="ECO:0000313" key="2">
    <source>
        <dbReference type="Proteomes" id="UP001646157"/>
    </source>
</evidence>
<name>A0ABS2N7P1_9BACI</name>
<dbReference type="Proteomes" id="UP001646157">
    <property type="component" value="Unassembled WGS sequence"/>
</dbReference>